<comment type="similarity">
    <text evidence="2">Belongs to the TonB family.</text>
</comment>
<evidence type="ECO:0000256" key="3">
    <source>
        <dbReference type="ARBA" id="ARBA00022448"/>
    </source>
</evidence>
<evidence type="ECO:0000256" key="7">
    <source>
        <dbReference type="ARBA" id="ARBA00022927"/>
    </source>
</evidence>
<dbReference type="SUPFAM" id="SSF55781">
    <property type="entry name" value="GAF domain-like"/>
    <property type="match status" value="1"/>
</dbReference>
<dbReference type="GO" id="GO:0055085">
    <property type="term" value="P:transmembrane transport"/>
    <property type="evidence" value="ECO:0007669"/>
    <property type="project" value="InterPro"/>
</dbReference>
<evidence type="ECO:0000256" key="8">
    <source>
        <dbReference type="ARBA" id="ARBA00022989"/>
    </source>
</evidence>
<dbReference type="InterPro" id="IPR051045">
    <property type="entry name" value="TonB-dependent_transducer"/>
</dbReference>
<dbReference type="InterPro" id="IPR006260">
    <property type="entry name" value="TonB/TolA_C"/>
</dbReference>
<dbReference type="Pfam" id="PF03544">
    <property type="entry name" value="TonB_C"/>
    <property type="match status" value="1"/>
</dbReference>
<dbReference type="SMART" id="SM00065">
    <property type="entry name" value="GAF"/>
    <property type="match status" value="1"/>
</dbReference>
<name>A0A2U3KW38_9BACT</name>
<evidence type="ECO:0000256" key="1">
    <source>
        <dbReference type="ARBA" id="ARBA00004383"/>
    </source>
</evidence>
<dbReference type="GO" id="GO:0015031">
    <property type="term" value="P:protein transport"/>
    <property type="evidence" value="ECO:0007669"/>
    <property type="project" value="UniProtKB-KW"/>
</dbReference>
<dbReference type="GO" id="GO:0098797">
    <property type="term" value="C:plasma membrane protein complex"/>
    <property type="evidence" value="ECO:0007669"/>
    <property type="project" value="TreeGrafter"/>
</dbReference>
<feature type="region of interest" description="Disordered" evidence="10">
    <location>
        <begin position="1"/>
        <end position="29"/>
    </location>
</feature>
<dbReference type="AlphaFoldDB" id="A0A2U3KW38"/>
<keyword evidence="7" id="KW-0653">Protein transport</keyword>
<feature type="compositionally biased region" description="Polar residues" evidence="10">
    <location>
        <begin position="214"/>
        <end position="225"/>
    </location>
</feature>
<keyword evidence="3" id="KW-0813">Transport</keyword>
<reference evidence="14" key="1">
    <citation type="submission" date="2018-02" db="EMBL/GenBank/DDBJ databases">
        <authorList>
            <person name="Hausmann B."/>
        </authorList>
    </citation>
    <scope>NUCLEOTIDE SEQUENCE [LARGE SCALE GENOMIC DNA]</scope>
    <source>
        <strain evidence="14">Peat soil MAG SbA1</strain>
    </source>
</reference>
<dbReference type="PANTHER" id="PTHR33446">
    <property type="entry name" value="PROTEIN TONB-RELATED"/>
    <property type="match status" value="1"/>
</dbReference>
<dbReference type="InterPro" id="IPR037682">
    <property type="entry name" value="TonB_C"/>
</dbReference>
<comment type="subcellular location">
    <subcellularLocation>
        <location evidence="1">Cell inner membrane</location>
        <topology evidence="1">Single-pass membrane protein</topology>
        <orientation evidence="1">Periplasmic side</orientation>
    </subcellularLocation>
</comment>
<evidence type="ECO:0000256" key="11">
    <source>
        <dbReference type="SAM" id="Phobius"/>
    </source>
</evidence>
<keyword evidence="6 11" id="KW-0812">Transmembrane</keyword>
<dbReference type="InterPro" id="IPR029016">
    <property type="entry name" value="GAF-like_dom_sf"/>
</dbReference>
<evidence type="ECO:0000256" key="9">
    <source>
        <dbReference type="ARBA" id="ARBA00023136"/>
    </source>
</evidence>
<keyword evidence="8 11" id="KW-1133">Transmembrane helix</keyword>
<feature type="compositionally biased region" description="Low complexity" evidence="10">
    <location>
        <begin position="313"/>
        <end position="323"/>
    </location>
</feature>
<dbReference type="GO" id="GO:0031992">
    <property type="term" value="F:energy transducer activity"/>
    <property type="evidence" value="ECO:0007669"/>
    <property type="project" value="TreeGrafter"/>
</dbReference>
<evidence type="ECO:0000256" key="2">
    <source>
        <dbReference type="ARBA" id="ARBA00006555"/>
    </source>
</evidence>
<dbReference type="PANTHER" id="PTHR33446:SF2">
    <property type="entry name" value="PROTEIN TONB"/>
    <property type="match status" value="1"/>
</dbReference>
<evidence type="ECO:0000259" key="12">
    <source>
        <dbReference type="PROSITE" id="PS52015"/>
    </source>
</evidence>
<feature type="compositionally biased region" description="Low complexity" evidence="10">
    <location>
        <begin position="203"/>
        <end position="213"/>
    </location>
</feature>
<dbReference type="NCBIfam" id="TIGR01352">
    <property type="entry name" value="tonB_Cterm"/>
    <property type="match status" value="1"/>
</dbReference>
<dbReference type="PROSITE" id="PS52015">
    <property type="entry name" value="TONB_CTD"/>
    <property type="match status" value="1"/>
</dbReference>
<dbReference type="OrthoDB" id="532886at2"/>
<dbReference type="EMBL" id="OMOD01000145">
    <property type="protein sequence ID" value="SPF43885.1"/>
    <property type="molecule type" value="Genomic_DNA"/>
</dbReference>
<dbReference type="Gene3D" id="3.30.450.40">
    <property type="match status" value="1"/>
</dbReference>
<dbReference type="Pfam" id="PF13185">
    <property type="entry name" value="GAF_2"/>
    <property type="match status" value="1"/>
</dbReference>
<evidence type="ECO:0000256" key="6">
    <source>
        <dbReference type="ARBA" id="ARBA00022692"/>
    </source>
</evidence>
<protein>
    <recommendedName>
        <fullName evidence="12">TonB C-terminal domain-containing protein</fullName>
    </recommendedName>
</protein>
<evidence type="ECO:0000256" key="5">
    <source>
        <dbReference type="ARBA" id="ARBA00022519"/>
    </source>
</evidence>
<feature type="transmembrane region" description="Helical" evidence="11">
    <location>
        <begin position="241"/>
        <end position="260"/>
    </location>
</feature>
<keyword evidence="9 11" id="KW-0472">Membrane</keyword>
<evidence type="ECO:0000313" key="13">
    <source>
        <dbReference type="EMBL" id="SPF43885.1"/>
    </source>
</evidence>
<organism evidence="13 14">
    <name type="scientific">Candidatus Sulfotelmatobacter kueseliae</name>
    <dbReference type="NCBI Taxonomy" id="2042962"/>
    <lineage>
        <taxon>Bacteria</taxon>
        <taxon>Pseudomonadati</taxon>
        <taxon>Acidobacteriota</taxon>
        <taxon>Terriglobia</taxon>
        <taxon>Terriglobales</taxon>
        <taxon>Candidatus Korobacteraceae</taxon>
        <taxon>Candidatus Sulfotelmatobacter</taxon>
    </lineage>
</organism>
<keyword evidence="4" id="KW-1003">Cell membrane</keyword>
<sequence>MPPRPRPEPDLPQPLSRSSESVAAQADAEPATDVAELAARFSAQSGAGLSPELAAVLALEIVLNQIVEQACLATGATGAAIVLGRDGEMVCRASIGSTAPDLGSLLDTSSGLSGECVRTRRTQRCDDVLTDARADVAASFRLGVRSVMVMPLLRGKELLGVFELFSSSPFAFGDRDEGTLEALASRALASLERAAQPPPTEAPPTAGSPEAPSQSMEKAGTSTEIQAEGEGKTAKGGFDPITLVLAVAVLVCAILLGVGLGRHLGSQNTRANAHAATTSSVVASVPPSGAAQGATSSGKGQAARGSAPPVIPSKPSASSAVPPGGLLVFEKGKEIFRMPPTPGESATATTDHEIGAQRAAALEPEKSQPEEVVELPPAEAESSLLYRVEPKYPDEARQQQIQGAVVVEIHIKPDGTVESTHLVSGPPQLVQAAIDAVKQWRFQPRQRNEQAVRMHTLVTLNFRLPQ</sequence>
<evidence type="ECO:0000313" key="14">
    <source>
        <dbReference type="Proteomes" id="UP000238701"/>
    </source>
</evidence>
<dbReference type="InterPro" id="IPR003018">
    <property type="entry name" value="GAF"/>
</dbReference>
<evidence type="ECO:0000256" key="4">
    <source>
        <dbReference type="ARBA" id="ARBA00022475"/>
    </source>
</evidence>
<dbReference type="Proteomes" id="UP000238701">
    <property type="component" value="Unassembled WGS sequence"/>
</dbReference>
<dbReference type="Gene3D" id="3.30.1150.10">
    <property type="match status" value="1"/>
</dbReference>
<accession>A0A2U3KW38</accession>
<feature type="region of interest" description="Disordered" evidence="10">
    <location>
        <begin position="192"/>
        <end position="233"/>
    </location>
</feature>
<evidence type="ECO:0000256" key="10">
    <source>
        <dbReference type="SAM" id="MobiDB-lite"/>
    </source>
</evidence>
<gene>
    <name evidence="13" type="ORF">SBA1_500036</name>
</gene>
<dbReference type="SUPFAM" id="SSF74653">
    <property type="entry name" value="TolA/TonB C-terminal domain"/>
    <property type="match status" value="1"/>
</dbReference>
<keyword evidence="5" id="KW-0997">Cell inner membrane</keyword>
<proteinExistence type="inferred from homology"/>
<feature type="region of interest" description="Disordered" evidence="10">
    <location>
        <begin position="284"/>
        <end position="323"/>
    </location>
</feature>
<feature type="domain" description="TonB C-terminal" evidence="12">
    <location>
        <begin position="377"/>
        <end position="466"/>
    </location>
</feature>